<reference evidence="1 2" key="2">
    <citation type="journal article" date="2010" name="Stand. Genomic Sci.">
        <title>Complete genome sequence of Kribbella flavida type strain (IFO 14399).</title>
        <authorList>
            <person name="Pukall R."/>
            <person name="Lapidus A."/>
            <person name="Glavina Del Rio T."/>
            <person name="Copeland A."/>
            <person name="Tice H."/>
            <person name="Cheng J.-F."/>
            <person name="Lucas S."/>
            <person name="Chen F."/>
            <person name="Nolan M."/>
            <person name="LaButti K."/>
            <person name="Pati A."/>
            <person name="Ivanova N."/>
            <person name="Mavrommatis K."/>
            <person name="Mikhailova N."/>
            <person name="Pitluck S."/>
            <person name="Bruce D."/>
            <person name="Goodwin L."/>
            <person name="Land M."/>
            <person name="Hauser L."/>
            <person name="Chang Y.-J."/>
            <person name="Jeffries C.D."/>
            <person name="Chen A."/>
            <person name="Palaniappan K."/>
            <person name="Chain P."/>
            <person name="Rohde M."/>
            <person name="Goeker M."/>
            <person name="Bristow J."/>
            <person name="Eisen J.A."/>
            <person name="Markowitz V."/>
            <person name="Hugenholtz P."/>
            <person name="Kyrpides N.C."/>
            <person name="Klenk H.-P."/>
            <person name="Brettin T."/>
        </authorList>
    </citation>
    <scope>NUCLEOTIDE SEQUENCE [LARGE SCALE GENOMIC DNA]</scope>
    <source>
        <strain evidence="2">DSM 17836 / JCM 10339 / NBRC 14399</strain>
    </source>
</reference>
<dbReference type="OrthoDB" id="9758209at2"/>
<dbReference type="HOGENOM" id="CLU_1218473_0_0_11"/>
<dbReference type="STRING" id="479435.Kfla_0821"/>
<dbReference type="AlphaFoldDB" id="D2PYT8"/>
<dbReference type="KEGG" id="kfl:Kfla_0821"/>
<dbReference type="RefSeq" id="WP_012918490.1">
    <property type="nucleotide sequence ID" value="NC_013729.1"/>
</dbReference>
<sequence length="227" mass="24594">MSEATTTNTLALRTRRLSALARAKRDNEGETQAQGQVATALYKLNGLLIELDSSLKTRRALVRAGVTLPPLDGLSKPATALRDHFKNVGRPAAQFLTARSKDVAKLRDTMTGSHKQAWRQWAESQIDALDEASLPPFGTHANAVRERIQSLRRYAAESPTLAVISSFKVTLDAARDNLAAIAEGLDPENLEARIVAGGMTLADLSDDDLVELRADSALAARIQLSIR</sequence>
<organism evidence="1 2">
    <name type="scientific">Kribbella flavida (strain DSM 17836 / JCM 10339 / NBRC 14399)</name>
    <dbReference type="NCBI Taxonomy" id="479435"/>
    <lineage>
        <taxon>Bacteria</taxon>
        <taxon>Bacillati</taxon>
        <taxon>Actinomycetota</taxon>
        <taxon>Actinomycetes</taxon>
        <taxon>Propionibacteriales</taxon>
        <taxon>Kribbellaceae</taxon>
        <taxon>Kribbella</taxon>
    </lineage>
</organism>
<evidence type="ECO:0000313" key="2">
    <source>
        <dbReference type="Proteomes" id="UP000007967"/>
    </source>
</evidence>
<name>D2PYT8_KRIFD</name>
<evidence type="ECO:0000313" key="1">
    <source>
        <dbReference type="EMBL" id="ADB29934.1"/>
    </source>
</evidence>
<dbReference type="Proteomes" id="UP000007967">
    <property type="component" value="Chromosome"/>
</dbReference>
<protein>
    <submittedName>
        <fullName evidence="1">Uncharacterized protein</fullName>
    </submittedName>
</protein>
<accession>D2PYT8</accession>
<reference evidence="2" key="1">
    <citation type="submission" date="2009-09" db="EMBL/GenBank/DDBJ databases">
        <title>The complete genome of Kribbella flavida DSM 17836.</title>
        <authorList>
            <consortium name="US DOE Joint Genome Institute (JGI-PGF)"/>
            <person name="Lucas S."/>
            <person name="Copeland A."/>
            <person name="Lapidus A."/>
            <person name="Glavina del Rio T."/>
            <person name="Dalin E."/>
            <person name="Tice H."/>
            <person name="Bruce D."/>
            <person name="Goodwin L."/>
            <person name="Pitluck S."/>
            <person name="Kyrpides N."/>
            <person name="Mavromatis K."/>
            <person name="Ivanova N."/>
            <person name="Saunders E."/>
            <person name="Brettin T."/>
            <person name="Detter J.C."/>
            <person name="Han C."/>
            <person name="Larimer F."/>
            <person name="Land M."/>
            <person name="Hauser L."/>
            <person name="Markowitz V."/>
            <person name="Cheng J.-F."/>
            <person name="Hugenholtz P."/>
            <person name="Woyke T."/>
            <person name="Wu D."/>
            <person name="Pukall R."/>
            <person name="Klenk H.-P."/>
            <person name="Eisen J.A."/>
        </authorList>
    </citation>
    <scope>NUCLEOTIDE SEQUENCE [LARGE SCALE GENOMIC DNA]</scope>
    <source>
        <strain evidence="2">DSM 17836 / JCM 10339 / NBRC 14399</strain>
    </source>
</reference>
<gene>
    <name evidence="1" type="ordered locus">Kfla_0821</name>
</gene>
<proteinExistence type="predicted"/>
<keyword evidence="2" id="KW-1185">Reference proteome</keyword>
<dbReference type="eggNOG" id="ENOG502ZNBA">
    <property type="taxonomic scope" value="Bacteria"/>
</dbReference>
<dbReference type="EMBL" id="CP001736">
    <property type="protein sequence ID" value="ADB29934.1"/>
    <property type="molecule type" value="Genomic_DNA"/>
</dbReference>